<sequence length="427" mass="48352">MVGTLAVGRVFLLASLVAFMMMLVLLESFNTDSFVLAQDPRSNVTQLIQYWGYPVEQHYVQTEDGFILSVQRIPHGRSATSKMIPQAQRRVVFLQHGFLDCSSTWVNNLPYQSLGFILADAGYDVWLGNVRGNEYSNRNIHYTNKDKQFWQFSWDEMAAYDLPAMVNYALRVSGQQKLAYVGHSQGTTMAFECFTSMADSSTKYPACPKDFTDKISIFIAIAPVTFLQHVGSDLAKALAKFHVDQLLELLGVYEFLPTTQDLEKWIPGICSNSILQKSVCLNTYCLMSGCDGLVTKCNQTRLPLYMDRLPAGTSTYNAGHWAQLIRSAKFQMFDYGNGANNYQHYHQFGVPQIDLTKLHVDIAIYHGGLDVLGDVQDFQTFINLVPKERVKNVMFLPDYGHIDLVWGIENYKHIFADVVKRIGLSFN</sequence>
<dbReference type="InterPro" id="IPR025483">
    <property type="entry name" value="Lipase_euk"/>
</dbReference>
<feature type="domain" description="Partial AB-hydrolase lipase" evidence="5">
    <location>
        <begin position="44"/>
        <end position="108"/>
    </location>
</feature>
<dbReference type="SUPFAM" id="SSF53474">
    <property type="entry name" value="alpha/beta-Hydrolases"/>
    <property type="match status" value="1"/>
</dbReference>
<dbReference type="PIRSF" id="PIRSF000862">
    <property type="entry name" value="Steryl_ester_lip"/>
    <property type="match status" value="1"/>
</dbReference>
<organism evidence="6 7">
    <name type="scientific">Naegleria lovaniensis</name>
    <name type="common">Amoeba</name>
    <dbReference type="NCBI Taxonomy" id="51637"/>
    <lineage>
        <taxon>Eukaryota</taxon>
        <taxon>Discoba</taxon>
        <taxon>Heterolobosea</taxon>
        <taxon>Tetramitia</taxon>
        <taxon>Eutetramitia</taxon>
        <taxon>Vahlkampfiidae</taxon>
        <taxon>Naegleria</taxon>
    </lineage>
</organism>
<evidence type="ECO:0000256" key="3">
    <source>
        <dbReference type="PIRSR" id="PIRSR000862-1"/>
    </source>
</evidence>
<evidence type="ECO:0000259" key="5">
    <source>
        <dbReference type="Pfam" id="PF04083"/>
    </source>
</evidence>
<keyword evidence="4" id="KW-0812">Transmembrane</keyword>
<evidence type="ECO:0000256" key="1">
    <source>
        <dbReference type="ARBA" id="ARBA00010701"/>
    </source>
</evidence>
<feature type="active site" description="Charge relay system" evidence="3">
    <location>
        <position position="401"/>
    </location>
</feature>
<dbReference type="PANTHER" id="PTHR11005">
    <property type="entry name" value="LYSOSOMAL ACID LIPASE-RELATED"/>
    <property type="match status" value="1"/>
</dbReference>
<gene>
    <name evidence="6" type="ORF">C9374_004742</name>
</gene>
<keyword evidence="4" id="KW-1133">Transmembrane helix</keyword>
<feature type="transmembrane region" description="Helical" evidence="4">
    <location>
        <begin position="6"/>
        <end position="26"/>
    </location>
</feature>
<comment type="similarity">
    <text evidence="1 2">Belongs to the AB hydrolase superfamily. Lipase family.</text>
</comment>
<dbReference type="GO" id="GO:0016788">
    <property type="term" value="F:hydrolase activity, acting on ester bonds"/>
    <property type="evidence" value="ECO:0007669"/>
    <property type="project" value="InterPro"/>
</dbReference>
<evidence type="ECO:0000256" key="4">
    <source>
        <dbReference type="SAM" id="Phobius"/>
    </source>
</evidence>
<comment type="caution">
    <text evidence="6">The sequence shown here is derived from an EMBL/GenBank/DDBJ whole genome shotgun (WGS) entry which is preliminary data.</text>
</comment>
<keyword evidence="2" id="KW-0378">Hydrolase</keyword>
<feature type="active site" description="Charge relay system" evidence="3">
    <location>
        <position position="370"/>
    </location>
</feature>
<protein>
    <recommendedName>
        <fullName evidence="2">Lipase</fullName>
    </recommendedName>
</protein>
<dbReference type="AlphaFoldDB" id="A0AA88KKN4"/>
<dbReference type="Gene3D" id="3.40.50.1820">
    <property type="entry name" value="alpha/beta hydrolase"/>
    <property type="match status" value="1"/>
</dbReference>
<dbReference type="Pfam" id="PF04083">
    <property type="entry name" value="Abhydro_lipase"/>
    <property type="match status" value="1"/>
</dbReference>
<reference evidence="6 7" key="1">
    <citation type="journal article" date="2018" name="BMC Genomics">
        <title>The genome of Naegleria lovaniensis, the basis for a comparative approach to unravel pathogenicity factors of the human pathogenic amoeba N. fowleri.</title>
        <authorList>
            <person name="Liechti N."/>
            <person name="Schurch N."/>
            <person name="Bruggmann R."/>
            <person name="Wittwer M."/>
        </authorList>
    </citation>
    <scope>NUCLEOTIDE SEQUENCE [LARGE SCALE GENOMIC DNA]</scope>
    <source>
        <strain evidence="6 7">ATCC 30569</strain>
    </source>
</reference>
<dbReference type="RefSeq" id="XP_044548454.1">
    <property type="nucleotide sequence ID" value="XM_044694415.1"/>
</dbReference>
<dbReference type="Proteomes" id="UP000816034">
    <property type="component" value="Unassembled WGS sequence"/>
</dbReference>
<keyword evidence="7" id="KW-1185">Reference proteome</keyword>
<dbReference type="InterPro" id="IPR029058">
    <property type="entry name" value="AB_hydrolase_fold"/>
</dbReference>
<dbReference type="FunFam" id="3.40.50.1820:FF:000179">
    <property type="entry name" value="Lipase"/>
    <property type="match status" value="1"/>
</dbReference>
<dbReference type="InterPro" id="IPR006693">
    <property type="entry name" value="AB_hydrolase_lipase"/>
</dbReference>
<feature type="active site" description="Nucleophile" evidence="3">
    <location>
        <position position="184"/>
    </location>
</feature>
<evidence type="ECO:0000256" key="2">
    <source>
        <dbReference type="PIRNR" id="PIRNR000862"/>
    </source>
</evidence>
<evidence type="ECO:0000313" key="7">
    <source>
        <dbReference type="Proteomes" id="UP000816034"/>
    </source>
</evidence>
<evidence type="ECO:0000313" key="6">
    <source>
        <dbReference type="EMBL" id="KAG2382775.1"/>
    </source>
</evidence>
<accession>A0AA88KKN4</accession>
<name>A0AA88KKN4_NAELO</name>
<dbReference type="GeneID" id="68097197"/>
<proteinExistence type="inferred from homology"/>
<dbReference type="GO" id="GO:0016042">
    <property type="term" value="P:lipid catabolic process"/>
    <property type="evidence" value="ECO:0007669"/>
    <property type="project" value="UniProtKB-KW"/>
</dbReference>
<keyword evidence="2" id="KW-0442">Lipid degradation</keyword>
<keyword evidence="2" id="KW-0443">Lipid metabolism</keyword>
<keyword evidence="4" id="KW-0472">Membrane</keyword>
<dbReference type="EMBL" id="PYSW02000022">
    <property type="protein sequence ID" value="KAG2382775.1"/>
    <property type="molecule type" value="Genomic_DNA"/>
</dbReference>